<dbReference type="KEGG" id="csm:CSUB8521_0519"/>
<reference evidence="2 3" key="1">
    <citation type="journal article" date="2014" name="Genome Biol. Evol.">
        <title>Comparative Genomics of the Campylobacter lari Group.</title>
        <authorList>
            <person name="Miller W.G."/>
            <person name="Yee E."/>
            <person name="Chapman M.H."/>
            <person name="Smith T.P."/>
            <person name="Bono J.L."/>
            <person name="Huynh S."/>
            <person name="Parker C.T."/>
            <person name="Vandamme P."/>
            <person name="Luong K."/>
            <person name="Korlach J."/>
        </authorList>
    </citation>
    <scope>NUCLEOTIDE SEQUENCE [LARGE SCALE GENOMIC DNA]</scope>
    <source>
        <strain evidence="2 3">LMG 24374</strain>
    </source>
</reference>
<keyword evidence="1" id="KW-0472">Membrane</keyword>
<dbReference type="HOGENOM" id="CLU_088193_2_0_7"/>
<sequence>MALKENLKAVHAELSSQEQMMENFIKSERFIKKYKYYFITIIVLLIVYLSGSYFYNLKQESNIQESNIIFNNLLKNPSDQKSLEELKQKNANLYTIFMMNQNNQDLNQTLSLNINPLLKQIVLAQNNQKSDFLKDYNTLLAGFEFLKQNDFKNADIEFNKIPINSPLWQIITSLKHYQGIK</sequence>
<feature type="transmembrane region" description="Helical" evidence="1">
    <location>
        <begin position="36"/>
        <end position="55"/>
    </location>
</feature>
<protein>
    <submittedName>
        <fullName evidence="2">Uncharacterized protein</fullName>
    </submittedName>
</protein>
<evidence type="ECO:0000256" key="1">
    <source>
        <dbReference type="SAM" id="Phobius"/>
    </source>
</evidence>
<name>A0A0A8H9S0_9BACT</name>
<proteinExistence type="predicted"/>
<dbReference type="EMBL" id="CP007772">
    <property type="protein sequence ID" value="AJC90390.1"/>
    <property type="molecule type" value="Genomic_DNA"/>
</dbReference>
<dbReference type="AlphaFoldDB" id="A0A0A8H9S0"/>
<evidence type="ECO:0000313" key="2">
    <source>
        <dbReference type="EMBL" id="AJC90390.1"/>
    </source>
</evidence>
<dbReference type="RefSeq" id="WP_039663124.1">
    <property type="nucleotide sequence ID" value="NZ_CP007772.1"/>
</dbReference>
<keyword evidence="1" id="KW-0812">Transmembrane</keyword>
<evidence type="ECO:0000313" key="3">
    <source>
        <dbReference type="Proteomes" id="UP000031135"/>
    </source>
</evidence>
<dbReference type="OrthoDB" id="5334020at2"/>
<organism evidence="2 3">
    <name type="scientific">Campylobacter subantarcticus LMG 24374</name>
    <dbReference type="NCBI Taxonomy" id="1388751"/>
    <lineage>
        <taxon>Bacteria</taxon>
        <taxon>Pseudomonadati</taxon>
        <taxon>Campylobacterota</taxon>
        <taxon>Epsilonproteobacteria</taxon>
        <taxon>Campylobacterales</taxon>
        <taxon>Campylobacteraceae</taxon>
        <taxon>Campylobacter</taxon>
    </lineage>
</organism>
<dbReference type="Proteomes" id="UP000031135">
    <property type="component" value="Chromosome"/>
</dbReference>
<keyword evidence="1" id="KW-1133">Transmembrane helix</keyword>
<accession>A0A0A8H9S0</accession>
<gene>
    <name evidence="2" type="ORF">CSUB8521_0519</name>
</gene>